<evidence type="ECO:0000313" key="4">
    <source>
        <dbReference type="Proteomes" id="UP000236178"/>
    </source>
</evidence>
<evidence type="ECO:0000259" key="2">
    <source>
        <dbReference type="Pfam" id="PF14219"/>
    </source>
</evidence>
<feature type="transmembrane region" description="Helical" evidence="1">
    <location>
        <begin position="91"/>
        <end position="107"/>
    </location>
</feature>
<reference evidence="3 4" key="1">
    <citation type="submission" date="2017-12" db="EMBL/GenBank/DDBJ databases">
        <title>Streptomyces populusis sp. nov., a novel endophytic actinobacterium isolated from stems of Populus adenopoda Maxim.</title>
        <authorList>
            <person name="Wang Z."/>
        </authorList>
    </citation>
    <scope>NUCLEOTIDE SEQUENCE [LARGE SCALE GENOMIC DNA]</scope>
    <source>
        <strain evidence="3 4">A249</strain>
    </source>
</reference>
<keyword evidence="1" id="KW-0472">Membrane</keyword>
<dbReference type="OrthoDB" id="4174975at2"/>
<feature type="transmembrane region" description="Helical" evidence="1">
    <location>
        <begin position="128"/>
        <end position="148"/>
    </location>
</feature>
<keyword evidence="4" id="KW-1185">Reference proteome</keyword>
<keyword evidence="1" id="KW-0812">Transmembrane</keyword>
<dbReference type="EMBL" id="PJOS01000001">
    <property type="protein sequence ID" value="PKT74848.1"/>
    <property type="molecule type" value="Genomic_DNA"/>
</dbReference>
<feature type="domain" description="DUF4328" evidence="2">
    <location>
        <begin position="51"/>
        <end position="180"/>
    </location>
</feature>
<keyword evidence="1" id="KW-1133">Transmembrane helix</keyword>
<dbReference type="Proteomes" id="UP000236178">
    <property type="component" value="Unassembled WGS sequence"/>
</dbReference>
<dbReference type="InterPro" id="IPR025565">
    <property type="entry name" value="DUF4328"/>
</dbReference>
<evidence type="ECO:0000256" key="1">
    <source>
        <dbReference type="SAM" id="Phobius"/>
    </source>
</evidence>
<accession>A0A2I0SY43</accession>
<sequence>MTNTALKAPRTLARCAQAAISVTAVADVFRAAALRNHRLHPSDPSLESGKVSMVFVYLMTLAIVLFLMWLATSRSNAQLLSPQSPVPTPGWTIGAWFVPVVNLFAPRRSVLDIGRASSPSWEEKRGTTLVNLWWAAWIVHGLALVTATRVAPGSLALLVVAEASMIAAAVLLGLVIERITSMQSAALGTTVPVEPLPRT</sequence>
<gene>
    <name evidence="3" type="ORF">CW362_00080</name>
</gene>
<protein>
    <recommendedName>
        <fullName evidence="2">DUF4328 domain-containing protein</fullName>
    </recommendedName>
</protein>
<feature type="transmembrane region" description="Helical" evidence="1">
    <location>
        <begin position="154"/>
        <end position="176"/>
    </location>
</feature>
<dbReference type="AlphaFoldDB" id="A0A2I0SY43"/>
<evidence type="ECO:0000313" key="3">
    <source>
        <dbReference type="EMBL" id="PKT74848.1"/>
    </source>
</evidence>
<proteinExistence type="predicted"/>
<name>A0A2I0SY43_9ACTN</name>
<feature type="transmembrane region" description="Helical" evidence="1">
    <location>
        <begin position="54"/>
        <end position="71"/>
    </location>
</feature>
<organism evidence="3 4">
    <name type="scientific">Streptomyces populi</name>
    <dbReference type="NCBI Taxonomy" id="2058924"/>
    <lineage>
        <taxon>Bacteria</taxon>
        <taxon>Bacillati</taxon>
        <taxon>Actinomycetota</taxon>
        <taxon>Actinomycetes</taxon>
        <taxon>Kitasatosporales</taxon>
        <taxon>Streptomycetaceae</taxon>
        <taxon>Streptomyces</taxon>
    </lineage>
</organism>
<comment type="caution">
    <text evidence="3">The sequence shown here is derived from an EMBL/GenBank/DDBJ whole genome shotgun (WGS) entry which is preliminary data.</text>
</comment>
<dbReference type="Pfam" id="PF14219">
    <property type="entry name" value="DUF4328"/>
    <property type="match status" value="1"/>
</dbReference>
<dbReference type="RefSeq" id="WP_103547158.1">
    <property type="nucleotide sequence ID" value="NZ_JBHJSK010000002.1"/>
</dbReference>